<dbReference type="PANTHER" id="PTHR30283">
    <property type="entry name" value="PEROXIDE STRESS RESPONSE PROTEIN YAAA"/>
    <property type="match status" value="1"/>
</dbReference>
<dbReference type="NCBIfam" id="NF002543">
    <property type="entry name" value="PRK02101.1-4"/>
    <property type="match status" value="1"/>
</dbReference>
<gene>
    <name evidence="2" type="primary">yaaA</name>
    <name evidence="3" type="ORF">B5F14_03545</name>
    <name evidence="2" type="ORF">POG00_05080</name>
</gene>
<dbReference type="EMBL" id="JAQNCK010000010">
    <property type="protein sequence ID" value="MDC0828080.1"/>
    <property type="molecule type" value="Genomic_DNA"/>
</dbReference>
<reference evidence="3" key="2">
    <citation type="journal article" date="2018" name="BMC Genomics">
        <title>Whole genome sequencing and function prediction of 133 gut anaerobes isolated from chicken caecum in pure cultures.</title>
        <authorList>
            <person name="Medvecky M."/>
            <person name="Cejkova D."/>
            <person name="Polansky O."/>
            <person name="Karasova D."/>
            <person name="Kubasova T."/>
            <person name="Cizek A."/>
            <person name="Rychlik I."/>
        </authorList>
    </citation>
    <scope>NUCLEOTIDE SEQUENCE</scope>
    <source>
        <strain evidence="3">An178</strain>
    </source>
</reference>
<dbReference type="PANTHER" id="PTHR30283:SF4">
    <property type="entry name" value="PEROXIDE STRESS RESISTANCE PROTEIN YAAA"/>
    <property type="match status" value="1"/>
</dbReference>
<comment type="caution">
    <text evidence="3">The sequence shown here is derived from an EMBL/GenBank/DDBJ whole genome shotgun (WGS) entry which is preliminary data.</text>
</comment>
<evidence type="ECO:0000313" key="4">
    <source>
        <dbReference type="Proteomes" id="UP000195447"/>
    </source>
</evidence>
<dbReference type="Proteomes" id="UP001220658">
    <property type="component" value="Unassembled WGS sequence"/>
</dbReference>
<dbReference type="InterPro" id="IPR005583">
    <property type="entry name" value="YaaA"/>
</dbReference>
<organism evidence="3 4">
    <name type="scientific">Faecalitalea cylindroides</name>
    <dbReference type="NCBI Taxonomy" id="39483"/>
    <lineage>
        <taxon>Bacteria</taxon>
        <taxon>Bacillati</taxon>
        <taxon>Bacillota</taxon>
        <taxon>Erysipelotrichia</taxon>
        <taxon>Erysipelotrichales</taxon>
        <taxon>Erysipelotrichaceae</taxon>
        <taxon>Faecalitalea</taxon>
    </lineage>
</organism>
<dbReference type="RefSeq" id="WP_035400808.1">
    <property type="nucleotide sequence ID" value="NZ_CABKSV010000031.1"/>
</dbReference>
<accession>A0A1Y4LXR6</accession>
<name>A0A1Y4LXR6_9FIRM</name>
<keyword evidence="4" id="KW-1185">Reference proteome</keyword>
<comment type="similarity">
    <text evidence="1">Belongs to the UPF0246 family.</text>
</comment>
<reference evidence="4" key="1">
    <citation type="submission" date="2017-04" db="EMBL/GenBank/DDBJ databases">
        <title>Function of individual gut microbiota members based on whole genome sequencing of pure cultures obtained from chicken caecum.</title>
        <authorList>
            <person name="Medvecky M."/>
            <person name="Cejkova D."/>
            <person name="Polansky O."/>
            <person name="Karasova D."/>
            <person name="Kubasova T."/>
            <person name="Cizek A."/>
            <person name="Rychlik I."/>
        </authorList>
    </citation>
    <scope>NUCLEOTIDE SEQUENCE [LARGE SCALE GENOMIC DNA]</scope>
    <source>
        <strain evidence="4">An178</strain>
    </source>
</reference>
<protein>
    <recommendedName>
        <fullName evidence="1">UPF0246 protein B5F14_03545</fullName>
    </recommendedName>
</protein>
<dbReference type="Proteomes" id="UP000195447">
    <property type="component" value="Unassembled WGS sequence"/>
</dbReference>
<dbReference type="EMBL" id="NFKM01000004">
    <property type="protein sequence ID" value="OUP61396.1"/>
    <property type="molecule type" value="Genomic_DNA"/>
</dbReference>
<evidence type="ECO:0000313" key="2">
    <source>
        <dbReference type="EMBL" id="MDC0828080.1"/>
    </source>
</evidence>
<evidence type="ECO:0000313" key="3">
    <source>
        <dbReference type="EMBL" id="OUP61396.1"/>
    </source>
</evidence>
<dbReference type="GO" id="GO:0005829">
    <property type="term" value="C:cytosol"/>
    <property type="evidence" value="ECO:0007669"/>
    <property type="project" value="TreeGrafter"/>
</dbReference>
<dbReference type="HAMAP" id="MF_00652">
    <property type="entry name" value="UPF0246"/>
    <property type="match status" value="1"/>
</dbReference>
<dbReference type="GO" id="GO:0033194">
    <property type="term" value="P:response to hydroperoxide"/>
    <property type="evidence" value="ECO:0007669"/>
    <property type="project" value="TreeGrafter"/>
</dbReference>
<proteinExistence type="inferred from homology"/>
<dbReference type="AlphaFoldDB" id="A0A1Y4LXR6"/>
<evidence type="ECO:0000256" key="1">
    <source>
        <dbReference type="HAMAP-Rule" id="MF_00652"/>
    </source>
</evidence>
<sequence length="237" mass="27510">MKIIISPAKQMKSNEDTYFPLTSPLYLEKAKKLVGHLSKLSYQQLKTVLNCSDSLAKKAFENYQTIDFDHNPSMAILSYNGIQYQYMAPSVFTDEEFAYIQDHLFILSGLYGILRPFDGIVSYRLEMQAKCPFSLYEYWNQDLADAIQDDTILNLASEEYAKCIRKYKKLIDVRFCQRVQGKLKEKGVYAKMARGDMVRYLAQNQIETIDQVKTFNYQNYVFSPEDSTGSLLTFIQE</sequence>
<dbReference type="Pfam" id="PF03883">
    <property type="entry name" value="H2O2_YaaD"/>
    <property type="match status" value="1"/>
</dbReference>
<reference evidence="2" key="3">
    <citation type="submission" date="2023-01" db="EMBL/GenBank/DDBJ databases">
        <title>Human gut microbiome strain richness.</title>
        <authorList>
            <person name="Chen-Liaw A."/>
        </authorList>
    </citation>
    <scope>NUCLEOTIDE SEQUENCE</scope>
    <source>
        <strain evidence="2">D55st1_G4_D55t1_190419</strain>
    </source>
</reference>